<dbReference type="PROSITE" id="PS51257">
    <property type="entry name" value="PROKAR_LIPOPROTEIN"/>
    <property type="match status" value="1"/>
</dbReference>
<name>A0ABV1FQ82_9BACT</name>
<dbReference type="InterPro" id="IPR013783">
    <property type="entry name" value="Ig-like_fold"/>
</dbReference>
<comment type="caution">
    <text evidence="1">The sequence shown here is derived from an EMBL/GenBank/DDBJ whole genome shotgun (WGS) entry which is preliminary data.</text>
</comment>
<keyword evidence="2" id="KW-1185">Reference proteome</keyword>
<sequence length="578" mass="61209">MKLKYSLSFILGAFLMVGCSDDNTIGSLAEISLDKTYLTIPEGGGNDTVNISATGDWEFEKSVVIGKDADKKDITAELPTWLTATTLKGSAGVTQVIFHADATGSGREIPLQISIGDKRQYLVVRQGSMEATTATCAEVLAGPDGKTYRVSGTVTDIANTTYGNLYINDGTGELYLYGTLDKDGKQKNFSSLGIEKGDYITVEGPRSTYNGNGQLVNVTVLNIKKSLVKIVETPEGVIPAAGGEYNVKVAYKGSGVYPEIDANAQSWLRVVKTKFIAGIPSKIEPNPSDTVIVTFHANNNVAGARSADVTFTSSTSDNSSSVKLQVAQAGLSGTLAVPYTVEEAIDYVKSLGDNVSPTQVYIKGYVSKVDANGQFGAKFGNGTFWISSNGTYNNGDAAKDMQVFRALWFNNQKWVEGNAPIATGAEVIICATVKKYNGVAQTDKGYVYSVNGVTTDAHGIGTKANPFSGLGAVAAANAGTSAKVYVAGKISKVASEFNANYGNASFYISTDGTYANDKAKDFEAFRVLYMGNRKWADGDKQVKVGDDVTIYGPLTVYNGVAETPANQAYIVSLNGATE</sequence>
<accession>A0ABV1FQ82</accession>
<reference evidence="1 2" key="1">
    <citation type="submission" date="2024-04" db="EMBL/GenBank/DDBJ databases">
        <title>Human intestinal bacterial collection.</title>
        <authorList>
            <person name="Pauvert C."/>
            <person name="Hitch T.C.A."/>
            <person name="Clavel T."/>
        </authorList>
    </citation>
    <scope>NUCLEOTIDE SEQUENCE [LARGE SCALE GENOMIC DNA]</scope>
    <source>
        <strain evidence="1 2">CLA-AA-H145</strain>
    </source>
</reference>
<evidence type="ECO:0000313" key="1">
    <source>
        <dbReference type="EMBL" id="MEQ2486542.1"/>
    </source>
</evidence>
<protein>
    <submittedName>
        <fullName evidence="1">BACON domain-containing carbohydrate-binding protein</fullName>
    </submittedName>
</protein>
<gene>
    <name evidence="1" type="ORF">AAAT34_05655</name>
</gene>
<dbReference type="Gene3D" id="2.60.40.10">
    <property type="entry name" value="Immunoglobulins"/>
    <property type="match status" value="1"/>
</dbReference>
<dbReference type="RefSeq" id="WP_215759625.1">
    <property type="nucleotide sequence ID" value="NZ_JAHKBE010000016.1"/>
</dbReference>
<dbReference type="Proteomes" id="UP001487296">
    <property type="component" value="Unassembled WGS sequence"/>
</dbReference>
<dbReference type="EMBL" id="JBBNFP010000016">
    <property type="protein sequence ID" value="MEQ2486542.1"/>
    <property type="molecule type" value="Genomic_DNA"/>
</dbReference>
<evidence type="ECO:0000313" key="2">
    <source>
        <dbReference type="Proteomes" id="UP001487296"/>
    </source>
</evidence>
<proteinExistence type="predicted"/>
<organism evidence="1 2">
    <name type="scientific">Hallella faecis</name>
    <dbReference type="NCBI Taxonomy" id="2841596"/>
    <lineage>
        <taxon>Bacteria</taxon>
        <taxon>Pseudomonadati</taxon>
        <taxon>Bacteroidota</taxon>
        <taxon>Bacteroidia</taxon>
        <taxon>Bacteroidales</taxon>
        <taxon>Prevotellaceae</taxon>
        <taxon>Hallella</taxon>
    </lineage>
</organism>